<dbReference type="AlphaFoldDB" id="A0A841I242"/>
<dbReference type="Gene3D" id="1.20.1290.10">
    <property type="entry name" value="AhpD-like"/>
    <property type="match status" value="1"/>
</dbReference>
<gene>
    <name evidence="2" type="ORF">HNR42_003351</name>
</gene>
<dbReference type="PANTHER" id="PTHR34846">
    <property type="entry name" value="4-CARBOXYMUCONOLACTONE DECARBOXYLASE FAMILY PROTEIN (AFU_ORTHOLOGUE AFUA_6G11590)"/>
    <property type="match status" value="1"/>
</dbReference>
<name>A0A841I242_9DEIO</name>
<proteinExistence type="predicted"/>
<keyword evidence="2" id="KW-0575">Peroxidase</keyword>
<dbReference type="RefSeq" id="WP_221277172.1">
    <property type="nucleotide sequence ID" value="NZ_JACHHG010000016.1"/>
</dbReference>
<dbReference type="InterPro" id="IPR003779">
    <property type="entry name" value="CMD-like"/>
</dbReference>
<sequence length="150" mass="16724">MTQRINYRSADPAAYQAVLGLERYLAQSGLDSRVLELIRLRASQINGCAFCIDLHARDARRAGESEERIYLLSAWREAPHFSEAERAVLALTEQVTLIGQGGVSDEVYQQVRCHYDEAQVVALILAISTINVWNRIAIATRMAPPLAPKT</sequence>
<evidence type="ECO:0000259" key="1">
    <source>
        <dbReference type="Pfam" id="PF02627"/>
    </source>
</evidence>
<comment type="caution">
    <text evidence="2">The sequence shown here is derived from an EMBL/GenBank/DDBJ whole genome shotgun (WGS) entry which is preliminary data.</text>
</comment>
<dbReference type="Pfam" id="PF02627">
    <property type="entry name" value="CMD"/>
    <property type="match status" value="1"/>
</dbReference>
<feature type="domain" description="Carboxymuconolactone decarboxylase-like" evidence="1">
    <location>
        <begin position="12"/>
        <end position="93"/>
    </location>
</feature>
<reference evidence="2 3" key="1">
    <citation type="submission" date="2020-08" db="EMBL/GenBank/DDBJ databases">
        <title>Genomic Encyclopedia of Type Strains, Phase IV (KMG-IV): sequencing the most valuable type-strain genomes for metagenomic binning, comparative biology and taxonomic classification.</title>
        <authorList>
            <person name="Goeker M."/>
        </authorList>
    </citation>
    <scope>NUCLEOTIDE SEQUENCE [LARGE SCALE GENOMIC DNA]</scope>
    <source>
        <strain evidence="2 3">DSM 21458</strain>
    </source>
</reference>
<dbReference type="EMBL" id="JACHHG010000016">
    <property type="protein sequence ID" value="MBB6099891.1"/>
    <property type="molecule type" value="Genomic_DNA"/>
</dbReference>
<dbReference type="SUPFAM" id="SSF69118">
    <property type="entry name" value="AhpD-like"/>
    <property type="match status" value="1"/>
</dbReference>
<dbReference type="InterPro" id="IPR004675">
    <property type="entry name" value="AhpD_core"/>
</dbReference>
<accession>A0A841I242</accession>
<protein>
    <submittedName>
        <fullName evidence="2">AhpD family alkylhydroperoxidase</fullName>
    </submittedName>
</protein>
<dbReference type="Proteomes" id="UP000569951">
    <property type="component" value="Unassembled WGS sequence"/>
</dbReference>
<dbReference type="InterPro" id="IPR029032">
    <property type="entry name" value="AhpD-like"/>
</dbReference>
<evidence type="ECO:0000313" key="3">
    <source>
        <dbReference type="Proteomes" id="UP000569951"/>
    </source>
</evidence>
<organism evidence="2 3">
    <name type="scientific">Deinobacterium chartae</name>
    <dbReference type="NCBI Taxonomy" id="521158"/>
    <lineage>
        <taxon>Bacteria</taxon>
        <taxon>Thermotogati</taxon>
        <taxon>Deinococcota</taxon>
        <taxon>Deinococci</taxon>
        <taxon>Deinococcales</taxon>
        <taxon>Deinococcaceae</taxon>
        <taxon>Deinobacterium</taxon>
    </lineage>
</organism>
<evidence type="ECO:0000313" key="2">
    <source>
        <dbReference type="EMBL" id="MBB6099891.1"/>
    </source>
</evidence>
<dbReference type="PANTHER" id="PTHR34846:SF10">
    <property type="entry name" value="CYTOPLASMIC PROTEIN"/>
    <property type="match status" value="1"/>
</dbReference>
<keyword evidence="2" id="KW-0560">Oxidoreductase</keyword>
<dbReference type="GO" id="GO:0051920">
    <property type="term" value="F:peroxiredoxin activity"/>
    <property type="evidence" value="ECO:0007669"/>
    <property type="project" value="InterPro"/>
</dbReference>
<dbReference type="NCBIfam" id="TIGR00778">
    <property type="entry name" value="ahpD_dom"/>
    <property type="match status" value="1"/>
</dbReference>
<keyword evidence="3" id="KW-1185">Reference proteome</keyword>